<dbReference type="PIRSF" id="PIRSF017082">
    <property type="entry name" value="YflP"/>
    <property type="match status" value="1"/>
</dbReference>
<evidence type="ECO:0000256" key="3">
    <source>
        <dbReference type="SAM" id="SignalP"/>
    </source>
</evidence>
<evidence type="ECO:0000256" key="1">
    <source>
        <dbReference type="ARBA" id="ARBA00006987"/>
    </source>
</evidence>
<keyword evidence="3" id="KW-0732">Signal</keyword>
<gene>
    <name evidence="4" type="ORF">LKD36_10975</name>
</gene>
<dbReference type="PROSITE" id="PS51257">
    <property type="entry name" value="PROKAR_LIPOPROTEIN"/>
    <property type="match status" value="1"/>
</dbReference>
<organism evidence="4 5">
    <name type="scientific">Hominiventricola filiformis</name>
    <dbReference type="NCBI Taxonomy" id="2885352"/>
    <lineage>
        <taxon>Bacteria</taxon>
        <taxon>Bacillati</taxon>
        <taxon>Bacillota</taxon>
        <taxon>Clostridia</taxon>
        <taxon>Lachnospirales</taxon>
        <taxon>Lachnospiraceae</taxon>
        <taxon>Hominiventricola</taxon>
    </lineage>
</organism>
<feature type="region of interest" description="Disordered" evidence="2">
    <location>
        <begin position="23"/>
        <end position="48"/>
    </location>
</feature>
<protein>
    <submittedName>
        <fullName evidence="4">Tripartite tricarboxylate transporter substrate binding protein</fullName>
    </submittedName>
</protein>
<dbReference type="CDD" id="cd07012">
    <property type="entry name" value="PBP2_Bug_TTT"/>
    <property type="match status" value="1"/>
</dbReference>
<evidence type="ECO:0000313" key="4">
    <source>
        <dbReference type="EMBL" id="MCC2126702.1"/>
    </source>
</evidence>
<dbReference type="InterPro" id="IPR005064">
    <property type="entry name" value="BUG"/>
</dbReference>
<dbReference type="PANTHER" id="PTHR42928:SF5">
    <property type="entry name" value="BLR1237 PROTEIN"/>
    <property type="match status" value="1"/>
</dbReference>
<accession>A0AAE3A940</accession>
<comment type="caution">
    <text evidence="4">The sequence shown here is derived from an EMBL/GenBank/DDBJ whole genome shotgun (WGS) entry which is preliminary data.</text>
</comment>
<dbReference type="InterPro" id="IPR042100">
    <property type="entry name" value="Bug_dom1"/>
</dbReference>
<dbReference type="Proteomes" id="UP001198220">
    <property type="component" value="Unassembled WGS sequence"/>
</dbReference>
<keyword evidence="5" id="KW-1185">Reference proteome</keyword>
<name>A0AAE3A940_9FIRM</name>
<proteinExistence type="inferred from homology"/>
<comment type="similarity">
    <text evidence="1">Belongs to the UPF0065 (bug) family.</text>
</comment>
<dbReference type="AlphaFoldDB" id="A0AAE3A940"/>
<feature type="signal peptide" evidence="3">
    <location>
        <begin position="1"/>
        <end position="23"/>
    </location>
</feature>
<dbReference type="EMBL" id="JAJEPS010000010">
    <property type="protein sequence ID" value="MCC2126702.1"/>
    <property type="molecule type" value="Genomic_DNA"/>
</dbReference>
<feature type="chain" id="PRO_5042180225" evidence="3">
    <location>
        <begin position="24"/>
        <end position="344"/>
    </location>
</feature>
<dbReference type="SUPFAM" id="SSF53850">
    <property type="entry name" value="Periplasmic binding protein-like II"/>
    <property type="match status" value="1"/>
</dbReference>
<dbReference type="Gene3D" id="3.40.190.10">
    <property type="entry name" value="Periplasmic binding protein-like II"/>
    <property type="match status" value="1"/>
</dbReference>
<dbReference type="Gene3D" id="3.40.190.150">
    <property type="entry name" value="Bordetella uptake gene, domain 1"/>
    <property type="match status" value="1"/>
</dbReference>
<evidence type="ECO:0000256" key="2">
    <source>
        <dbReference type="SAM" id="MobiDB-lite"/>
    </source>
</evidence>
<dbReference type="RefSeq" id="WP_308459622.1">
    <property type="nucleotide sequence ID" value="NZ_JAJEPS010000010.1"/>
</dbReference>
<sequence length="344" mass="37360">MKNKKLVATLLVATMALSMIGCGSSTQETTSDKTEQTETTAASDANAGDASADIDFPTRGFNIICPWAAGGSSDLICRTFAEMIPDYMGQSCTVTNQEGAGGTIAATDFLTADADGYNIIQFASGVFEAQPLMRDVTYKIEDYTAIACVTYEPLILWVNKDLGVTNAEEMVAYGQTNDVNIGQSGAGGLPDFAAQGILKQMGINGVSTPFDGESEAIAQLLGGHVQAAVTHPTAALQYYKDGTFVPIMIFAEERDEREELKDIPCSGELGYNVNFSVWKWLAVPKDTPDEIVSYLREKFDEMQKDDRWNEFLENSQLAGIDMDPNDVTDRINTEFGEIKEIMGM</sequence>
<dbReference type="Pfam" id="PF03401">
    <property type="entry name" value="TctC"/>
    <property type="match status" value="1"/>
</dbReference>
<evidence type="ECO:0000313" key="5">
    <source>
        <dbReference type="Proteomes" id="UP001198220"/>
    </source>
</evidence>
<dbReference type="PANTHER" id="PTHR42928">
    <property type="entry name" value="TRICARBOXYLATE-BINDING PROTEIN"/>
    <property type="match status" value="1"/>
</dbReference>
<feature type="compositionally biased region" description="Low complexity" evidence="2">
    <location>
        <begin position="37"/>
        <end position="48"/>
    </location>
</feature>
<reference evidence="4 5" key="1">
    <citation type="submission" date="2021-10" db="EMBL/GenBank/DDBJ databases">
        <title>Anaerobic single-cell dispensing facilitates the cultivation of human gut bacteria.</title>
        <authorList>
            <person name="Afrizal A."/>
        </authorList>
    </citation>
    <scope>NUCLEOTIDE SEQUENCE [LARGE SCALE GENOMIC DNA]</scope>
    <source>
        <strain evidence="4 5">CLA-AA-H276</strain>
    </source>
</reference>